<sequence length="47" mass="5418">MFNDVLNAYLDSPITKPPTFCQGLFILVRGTFLPLMINRSQGERKFK</sequence>
<dbReference type="Proteomes" id="UP000070376">
    <property type="component" value="Unassembled WGS sequence"/>
</dbReference>
<reference evidence="2" key="3">
    <citation type="submission" date="2016-01" db="EMBL/GenBank/DDBJ databases">
        <authorList>
            <person name="Oliw E.H."/>
        </authorList>
    </citation>
    <scope>NUCLEOTIDE SEQUENCE [LARGE SCALE GENOMIC DNA]</scope>
    <source>
        <strain evidence="2">GED7749B</strain>
    </source>
</reference>
<reference evidence="1" key="1">
    <citation type="submission" date="2015-01" db="EMBL/GenBank/DDBJ databases">
        <title>Comparative genome analysis of Bacillus coagulans HM-08, Clostridium butyricum HM-68, Bacillus subtilis HM-66 and Bacillus licheniformis BL-09.</title>
        <authorList>
            <person name="Zhang H."/>
        </authorList>
    </citation>
    <scope>NUCLEOTIDE SEQUENCE [LARGE SCALE GENOMIC DNA]</scope>
    <source>
        <strain evidence="1">HM-08</strain>
    </source>
</reference>
<organism evidence="2 4">
    <name type="scientific">Heyndrickxia coagulans</name>
    <name type="common">Weizmannia coagulans</name>
    <dbReference type="NCBI Taxonomy" id="1398"/>
    <lineage>
        <taxon>Bacteria</taxon>
        <taxon>Bacillati</taxon>
        <taxon>Bacillota</taxon>
        <taxon>Bacilli</taxon>
        <taxon>Bacillales</taxon>
        <taxon>Bacillaceae</taxon>
        <taxon>Heyndrickxia</taxon>
    </lineage>
</organism>
<evidence type="ECO:0000313" key="3">
    <source>
        <dbReference type="Proteomes" id="UP000032024"/>
    </source>
</evidence>
<reference evidence="4" key="4">
    <citation type="submission" date="2016-01" db="EMBL/GenBank/DDBJ databases">
        <authorList>
            <person name="Mitreva M."/>
            <person name="Pepin K.H."/>
            <person name="Mihindukulasuriya K.A."/>
            <person name="Fulton R."/>
            <person name="Fronick C."/>
            <person name="O'Laughlin M."/>
            <person name="Miner T."/>
            <person name="Herter B."/>
            <person name="Rosa B.A."/>
            <person name="Cordes M."/>
            <person name="Tomlinson C."/>
            <person name="Wollam A."/>
            <person name="Palsikar V.B."/>
            <person name="Mardis E.R."/>
            <person name="Wilson R.K."/>
        </authorList>
    </citation>
    <scope>NUCLEOTIDE SEQUENCE [LARGE SCALE GENOMIC DNA]</scope>
    <source>
        <strain evidence="4">GED7749B</strain>
    </source>
</reference>
<evidence type="ECO:0000313" key="2">
    <source>
        <dbReference type="EMBL" id="KWZ79512.1"/>
    </source>
</evidence>
<protein>
    <submittedName>
        <fullName evidence="2">Uncharacterized protein</fullName>
    </submittedName>
</protein>
<proteinExistence type="predicted"/>
<name>A0A0C5C7X3_HEYCO</name>
<dbReference type="Proteomes" id="UP000032024">
    <property type="component" value="Chromosome"/>
</dbReference>
<dbReference type="EMBL" id="CP010525">
    <property type="protein sequence ID" value="AJO22744.1"/>
    <property type="molecule type" value="Genomic_DNA"/>
</dbReference>
<dbReference type="EMBL" id="LRPN01000116">
    <property type="protein sequence ID" value="KWZ79512.1"/>
    <property type="molecule type" value="Genomic_DNA"/>
</dbReference>
<evidence type="ECO:0000313" key="4">
    <source>
        <dbReference type="Proteomes" id="UP000070376"/>
    </source>
</evidence>
<reference evidence="3" key="2">
    <citation type="submission" date="2015-01" db="EMBL/GenBank/DDBJ databases">
        <title>Comparative genome analysis of Bacillus coagulans HM-08, Clostridium butyricum HM-68, Bacillus subtilis HM-66 and Bacillus paralicheniformis BL-09.</title>
        <authorList>
            <person name="Zhang H."/>
        </authorList>
    </citation>
    <scope>NUCLEOTIDE SEQUENCE [LARGE SCALE GENOMIC DNA]</scope>
    <source>
        <strain evidence="3">HM-08</strain>
    </source>
</reference>
<gene>
    <name evidence="2" type="ORF">HMPREF3213_02616</name>
    <name evidence="1" type="ORF">SB48_HM08orf03090</name>
</gene>
<keyword evidence="3" id="KW-1185">Reference proteome</keyword>
<dbReference type="PATRIC" id="fig|1398.18.peg.1951"/>
<evidence type="ECO:0000313" key="1">
    <source>
        <dbReference type="EMBL" id="AJO22744.1"/>
    </source>
</evidence>
<accession>A0A0C5C7X3</accession>
<dbReference type="AlphaFoldDB" id="A0A0C5C7X3"/>